<dbReference type="NCBIfam" id="TIGR00026">
    <property type="entry name" value="hi_GC_TIGR00026"/>
    <property type="match status" value="1"/>
</dbReference>
<gene>
    <name evidence="1" type="ORF">AVDCRST_MAG33-1123</name>
</gene>
<sequence length="159" mass="17603">MATPGDTRPRQPGWFLRHVANPVVSILVRLGVMPARIQLLCVAGRRSGRVQAVPLTPVDLGGKTYLVSPRGEMAWVQNLRAAGKAELRQGRRMRRITARELPVYERAAVLRQYVRENRVAAGGSFTAKGADATLSDFADEAERHPVFAVSFTDVADRRR</sequence>
<organism evidence="1">
    <name type="scientific">uncultured Thermomicrobiales bacterium</name>
    <dbReference type="NCBI Taxonomy" id="1645740"/>
    <lineage>
        <taxon>Bacteria</taxon>
        <taxon>Pseudomonadati</taxon>
        <taxon>Thermomicrobiota</taxon>
        <taxon>Thermomicrobia</taxon>
        <taxon>Thermomicrobiales</taxon>
        <taxon>environmental samples</taxon>
    </lineage>
</organism>
<proteinExistence type="predicted"/>
<dbReference type="Gene3D" id="2.30.110.10">
    <property type="entry name" value="Electron Transport, Fmn-binding Protein, Chain A"/>
    <property type="match status" value="1"/>
</dbReference>
<name>A0A6J4UQS7_9BACT</name>
<dbReference type="Pfam" id="PF04075">
    <property type="entry name" value="F420H2_quin_red"/>
    <property type="match status" value="1"/>
</dbReference>
<evidence type="ECO:0008006" key="2">
    <source>
        <dbReference type="Google" id="ProtNLM"/>
    </source>
</evidence>
<accession>A0A6J4UQS7</accession>
<dbReference type="EMBL" id="CADCWK010000106">
    <property type="protein sequence ID" value="CAA9553908.1"/>
    <property type="molecule type" value="Genomic_DNA"/>
</dbReference>
<dbReference type="GO" id="GO:0016491">
    <property type="term" value="F:oxidoreductase activity"/>
    <property type="evidence" value="ECO:0007669"/>
    <property type="project" value="InterPro"/>
</dbReference>
<evidence type="ECO:0000313" key="1">
    <source>
        <dbReference type="EMBL" id="CAA9553908.1"/>
    </source>
</evidence>
<dbReference type="AlphaFoldDB" id="A0A6J4UQS7"/>
<dbReference type="InterPro" id="IPR012349">
    <property type="entry name" value="Split_barrel_FMN-bd"/>
</dbReference>
<reference evidence="1" key="1">
    <citation type="submission" date="2020-02" db="EMBL/GenBank/DDBJ databases">
        <authorList>
            <person name="Meier V. D."/>
        </authorList>
    </citation>
    <scope>NUCLEOTIDE SEQUENCE</scope>
    <source>
        <strain evidence="1">AVDCRST_MAG33</strain>
    </source>
</reference>
<protein>
    <recommendedName>
        <fullName evidence="2">Nitroreductase family deazaflavin-dependent oxidoreductase</fullName>
    </recommendedName>
</protein>
<dbReference type="InterPro" id="IPR004378">
    <property type="entry name" value="F420H2_quin_Rdtase"/>
</dbReference>